<dbReference type="Pfam" id="PF01694">
    <property type="entry name" value="Rhomboid"/>
    <property type="match status" value="1"/>
</dbReference>
<comment type="subcellular location">
    <subcellularLocation>
        <location evidence="1">Membrane</location>
        <topology evidence="1">Multi-pass membrane protein</topology>
    </subcellularLocation>
</comment>
<keyword evidence="4 7" id="KW-0812">Transmembrane</keyword>
<accession>A0A7S7NPX1</accession>
<keyword evidence="9" id="KW-0645">Protease</keyword>
<evidence type="ECO:0000313" key="9">
    <source>
        <dbReference type="EMBL" id="QOY87119.1"/>
    </source>
</evidence>
<protein>
    <submittedName>
        <fullName evidence="9">Rhomboid family intramembrane serine protease</fullName>
    </submittedName>
</protein>
<sequence length="221" mass="25024">MIPIHDSQRSFSKPVMTTLIIGLNALAFLFELSFDPFTRNDLIAAFGFVPEHFHWFTLFTSMFLHSGWMHLLGNMLFLWVFGDNIEDILGRGNFLVFYLLCGVAAAMGQYLINPDSRVPMIGASGAIAGIMGAYMMKFPHARITMVGWFIIIFSFDLPAYAVLLYWFALQFFSGFGSISDIQSRSGGTAFFAHIGGFIAGMALIHLFKTRDLYRQRRDLLW</sequence>
<evidence type="ECO:0000259" key="8">
    <source>
        <dbReference type="Pfam" id="PF01694"/>
    </source>
</evidence>
<dbReference type="AlphaFoldDB" id="A0A7S7NPX1"/>
<evidence type="ECO:0000313" key="10">
    <source>
        <dbReference type="Proteomes" id="UP000593892"/>
    </source>
</evidence>
<keyword evidence="9" id="KW-0378">Hydrolase</keyword>
<feature type="transmembrane region" description="Helical" evidence="7">
    <location>
        <begin position="93"/>
        <end position="112"/>
    </location>
</feature>
<dbReference type="RefSeq" id="WP_194448788.1">
    <property type="nucleotide sequence ID" value="NZ_CP063849.1"/>
</dbReference>
<keyword evidence="5 7" id="KW-1133">Transmembrane helix</keyword>
<dbReference type="FunFam" id="1.20.1540.10:FF:000027">
    <property type="entry name" value="Rhomboid family intramembrane serine protease"/>
    <property type="match status" value="1"/>
</dbReference>
<dbReference type="Gene3D" id="1.20.1540.10">
    <property type="entry name" value="Rhomboid-like"/>
    <property type="match status" value="1"/>
</dbReference>
<dbReference type="EMBL" id="CP063849">
    <property type="protein sequence ID" value="QOY87119.1"/>
    <property type="molecule type" value="Genomic_DNA"/>
</dbReference>
<dbReference type="InterPro" id="IPR022764">
    <property type="entry name" value="Peptidase_S54_rhomboid_dom"/>
</dbReference>
<reference evidence="9 10" key="1">
    <citation type="submission" date="2020-10" db="EMBL/GenBank/DDBJ databases">
        <title>Complete genome sequence of Paludibaculum fermentans P105T, a facultatively anaerobic acidobacterium capable of dissimilatory Fe(III) reduction.</title>
        <authorList>
            <person name="Dedysh S.N."/>
            <person name="Beletsky A.V."/>
            <person name="Kulichevskaya I.S."/>
            <person name="Mardanov A.V."/>
            <person name="Ravin N.V."/>
        </authorList>
    </citation>
    <scope>NUCLEOTIDE SEQUENCE [LARGE SCALE GENOMIC DNA]</scope>
    <source>
        <strain evidence="9 10">P105</strain>
    </source>
</reference>
<keyword evidence="2" id="KW-1003">Cell membrane</keyword>
<evidence type="ECO:0000256" key="6">
    <source>
        <dbReference type="ARBA" id="ARBA00023136"/>
    </source>
</evidence>
<feature type="transmembrane region" description="Helical" evidence="7">
    <location>
        <begin position="188"/>
        <end position="207"/>
    </location>
</feature>
<dbReference type="GO" id="GO:0016020">
    <property type="term" value="C:membrane"/>
    <property type="evidence" value="ECO:0007669"/>
    <property type="project" value="UniProtKB-SubCell"/>
</dbReference>
<evidence type="ECO:0000256" key="3">
    <source>
        <dbReference type="ARBA" id="ARBA00022519"/>
    </source>
</evidence>
<dbReference type="GO" id="GO:0004252">
    <property type="term" value="F:serine-type endopeptidase activity"/>
    <property type="evidence" value="ECO:0007669"/>
    <property type="project" value="InterPro"/>
</dbReference>
<feature type="transmembrane region" description="Helical" evidence="7">
    <location>
        <begin position="118"/>
        <end position="136"/>
    </location>
</feature>
<dbReference type="Proteomes" id="UP000593892">
    <property type="component" value="Chromosome"/>
</dbReference>
<proteinExistence type="predicted"/>
<name>A0A7S7NPX1_PALFE</name>
<evidence type="ECO:0000256" key="2">
    <source>
        <dbReference type="ARBA" id="ARBA00022475"/>
    </source>
</evidence>
<feature type="transmembrane region" description="Helical" evidence="7">
    <location>
        <begin position="54"/>
        <end position="81"/>
    </location>
</feature>
<evidence type="ECO:0000256" key="4">
    <source>
        <dbReference type="ARBA" id="ARBA00022692"/>
    </source>
</evidence>
<dbReference type="GO" id="GO:0006508">
    <property type="term" value="P:proteolysis"/>
    <property type="evidence" value="ECO:0007669"/>
    <property type="project" value="UniProtKB-KW"/>
</dbReference>
<dbReference type="InterPro" id="IPR035952">
    <property type="entry name" value="Rhomboid-like_sf"/>
</dbReference>
<keyword evidence="3" id="KW-0997">Cell inner membrane</keyword>
<gene>
    <name evidence="9" type="ORF">IRI77_30795</name>
</gene>
<keyword evidence="10" id="KW-1185">Reference proteome</keyword>
<evidence type="ECO:0000256" key="1">
    <source>
        <dbReference type="ARBA" id="ARBA00004141"/>
    </source>
</evidence>
<feature type="domain" description="Peptidase S54 rhomboid" evidence="8">
    <location>
        <begin position="54"/>
        <end position="206"/>
    </location>
</feature>
<organism evidence="9 10">
    <name type="scientific">Paludibaculum fermentans</name>
    <dbReference type="NCBI Taxonomy" id="1473598"/>
    <lineage>
        <taxon>Bacteria</taxon>
        <taxon>Pseudomonadati</taxon>
        <taxon>Acidobacteriota</taxon>
        <taxon>Terriglobia</taxon>
        <taxon>Bryobacterales</taxon>
        <taxon>Bryobacteraceae</taxon>
        <taxon>Paludibaculum</taxon>
    </lineage>
</organism>
<dbReference type="SUPFAM" id="SSF144091">
    <property type="entry name" value="Rhomboid-like"/>
    <property type="match status" value="1"/>
</dbReference>
<evidence type="ECO:0000256" key="7">
    <source>
        <dbReference type="SAM" id="Phobius"/>
    </source>
</evidence>
<dbReference type="PANTHER" id="PTHR43066:SF26">
    <property type="entry name" value="RHOMBOID PROTEASE GLPG"/>
    <property type="match status" value="1"/>
</dbReference>
<feature type="transmembrane region" description="Helical" evidence="7">
    <location>
        <begin position="15"/>
        <end position="34"/>
    </location>
</feature>
<dbReference type="KEGG" id="pfer:IRI77_30795"/>
<keyword evidence="6 7" id="KW-0472">Membrane</keyword>
<dbReference type="PANTHER" id="PTHR43066">
    <property type="entry name" value="RHOMBOID-RELATED PROTEIN"/>
    <property type="match status" value="1"/>
</dbReference>
<evidence type="ECO:0000256" key="5">
    <source>
        <dbReference type="ARBA" id="ARBA00022989"/>
    </source>
</evidence>
<feature type="transmembrane region" description="Helical" evidence="7">
    <location>
        <begin position="148"/>
        <end position="168"/>
    </location>
</feature>